<dbReference type="KEGG" id="hyf:DTO96_102189"/>
<keyword evidence="1" id="KW-0812">Transmembrane</keyword>
<evidence type="ECO:0000256" key="1">
    <source>
        <dbReference type="SAM" id="Phobius"/>
    </source>
</evidence>
<accession>A0A345DDJ7</accession>
<protein>
    <submittedName>
        <fullName evidence="2">Uncharacterized protein</fullName>
    </submittedName>
</protein>
<evidence type="ECO:0000313" key="2">
    <source>
        <dbReference type="EMBL" id="AXF86435.1"/>
    </source>
</evidence>
<dbReference type="AlphaFoldDB" id="A0A345DDJ7"/>
<dbReference type="EMBL" id="CP031124">
    <property type="protein sequence ID" value="AXF86435.1"/>
    <property type="molecule type" value="Genomic_DNA"/>
</dbReference>
<keyword evidence="1" id="KW-1133">Transmembrane helix</keyword>
<feature type="transmembrane region" description="Helical" evidence="1">
    <location>
        <begin position="17"/>
        <end position="40"/>
    </location>
</feature>
<dbReference type="Proteomes" id="UP000252182">
    <property type="component" value="Chromosome"/>
</dbReference>
<keyword evidence="1" id="KW-0472">Membrane</keyword>
<reference evidence="3" key="1">
    <citation type="submission" date="2018-07" db="EMBL/GenBank/DDBJ databases">
        <authorList>
            <person name="Kim H."/>
        </authorList>
    </citation>
    <scope>NUCLEOTIDE SEQUENCE [LARGE SCALE GENOMIC DNA]</scope>
    <source>
        <strain evidence="3">F02</strain>
    </source>
</reference>
<keyword evidence="3" id="KW-1185">Reference proteome</keyword>
<sequence>MNDLLQFLLQISGMFDFIFFTIVMVATPFLPVIFFLVFLIHLANKSDGDD</sequence>
<evidence type="ECO:0000313" key="3">
    <source>
        <dbReference type="Proteomes" id="UP000252182"/>
    </source>
</evidence>
<name>A0A345DDJ7_9BURK</name>
<organism evidence="2 3">
    <name type="scientific">Ephemeroptericola cinctiostellae</name>
    <dbReference type="NCBI Taxonomy" id="2268024"/>
    <lineage>
        <taxon>Bacteria</taxon>
        <taxon>Pseudomonadati</taxon>
        <taxon>Pseudomonadota</taxon>
        <taxon>Betaproteobacteria</taxon>
        <taxon>Burkholderiales</taxon>
        <taxon>Burkholderiaceae</taxon>
        <taxon>Ephemeroptericola</taxon>
    </lineage>
</organism>
<gene>
    <name evidence="2" type="ORF">DTO96_102189</name>
</gene>
<proteinExistence type="predicted"/>